<dbReference type="PANTHER" id="PTHR33232">
    <property type="entry name" value="PROTEIN SIEVE ELEMENT OCCLUSION B-LIKE"/>
    <property type="match status" value="1"/>
</dbReference>
<name>A0A6J1EHL3_CUCMO</name>
<dbReference type="Proteomes" id="UP000504609">
    <property type="component" value="Unplaced"/>
</dbReference>
<evidence type="ECO:0000313" key="4">
    <source>
        <dbReference type="RefSeq" id="XP_022926283.1"/>
    </source>
</evidence>
<reference evidence="4" key="1">
    <citation type="submission" date="2025-08" db="UniProtKB">
        <authorList>
            <consortium name="RefSeq"/>
        </authorList>
    </citation>
    <scope>IDENTIFICATION</scope>
    <source>
        <tissue evidence="4">Young leaves</tissue>
    </source>
</reference>
<dbReference type="RefSeq" id="XP_022926283.1">
    <property type="nucleotide sequence ID" value="XM_023070515.1"/>
</dbReference>
<dbReference type="GO" id="GO:0010088">
    <property type="term" value="P:phloem development"/>
    <property type="evidence" value="ECO:0007669"/>
    <property type="project" value="InterPro"/>
</dbReference>
<dbReference type="InterPro" id="IPR027944">
    <property type="entry name" value="SEO_C"/>
</dbReference>
<dbReference type="SMR" id="A0A6J1EHL3"/>
<accession>A0A6J1EHL3</accession>
<feature type="domain" description="Sieve element occlusion C-terminal" evidence="2">
    <location>
        <begin position="473"/>
        <end position="702"/>
    </location>
</feature>
<organism evidence="3 4">
    <name type="scientific">Cucurbita moschata</name>
    <name type="common">Winter crookneck squash</name>
    <name type="synonym">Cucurbita pepo var. moschata</name>
    <dbReference type="NCBI Taxonomy" id="3662"/>
    <lineage>
        <taxon>Eukaryota</taxon>
        <taxon>Viridiplantae</taxon>
        <taxon>Streptophyta</taxon>
        <taxon>Embryophyta</taxon>
        <taxon>Tracheophyta</taxon>
        <taxon>Spermatophyta</taxon>
        <taxon>Magnoliopsida</taxon>
        <taxon>eudicotyledons</taxon>
        <taxon>Gunneridae</taxon>
        <taxon>Pentapetalae</taxon>
        <taxon>rosids</taxon>
        <taxon>fabids</taxon>
        <taxon>Cucurbitales</taxon>
        <taxon>Cucurbitaceae</taxon>
        <taxon>Cucurbiteae</taxon>
        <taxon>Cucurbita</taxon>
    </lineage>
</organism>
<dbReference type="KEGG" id="cmos:111433459"/>
<evidence type="ECO:0000313" key="3">
    <source>
        <dbReference type="Proteomes" id="UP000504609"/>
    </source>
</evidence>
<gene>
    <name evidence="4" type="primary">LOC111433459</name>
</gene>
<dbReference type="Pfam" id="PF14576">
    <property type="entry name" value="SEO_N"/>
    <property type="match status" value="1"/>
</dbReference>
<dbReference type="InterPro" id="IPR039299">
    <property type="entry name" value="SEOA"/>
</dbReference>
<dbReference type="Pfam" id="PF14577">
    <property type="entry name" value="SEO_C"/>
    <property type="match status" value="1"/>
</dbReference>
<dbReference type="PANTHER" id="PTHR33232:SF20">
    <property type="entry name" value="PROTEIN SIEVE ELEMENT OCCLUSION B-LIKE"/>
    <property type="match status" value="1"/>
</dbReference>
<evidence type="ECO:0000259" key="2">
    <source>
        <dbReference type="Pfam" id="PF14577"/>
    </source>
</evidence>
<proteinExistence type="predicted"/>
<sequence>MASHTRPPPNMHKLIKNDRRMLSASDDNAMTKQILATHAPDGRMVDFKPILFTIEDVIRRATPAIGNVLDGNGQHEDMLEDHIGSPEMDGALESLTYVIQKVGAELACKCSGGDAHASTMAILNLLSNYSWDAKVVITMAAFAVNYGQYWLLAQLYTTNMLAKALALLKQLPDVMENSTSLKPQFEALNKLIKAMLDVTKCIVEFTELPSQYISQDTPAMSVAIAHFPTAAYWTIKSAVACTSLIESLVSLTHERIMSTTEVWELSSLAHKETNIYEHLRTQLDLCLQHIDGKKHLEAYQNLVRISETHHLDNMKFIRALISARDDIQPLYDGTSKTTVHLEILKRKHVLLLISDRDISHEEVMVLDNLFKESQQRQEIRYEIVWIPIIDQSIEQQGKNKHTFKEVQMMMPWFSVHEPSIIERSVIRFIKEKWNFTKKTILVALDPQGKVSSTNALHMLWIWGNQAFPFTSEREEALWKTESWRLELLIDGIDLSILDWAAEGRYICLFGGEDMEWIKEFTMKTKQVAEEAKVDLQMAYVGKNNAKERVRKITIMIGENKLSHYWPDSTLIWFFWARLESMMYSKLNHGRTVENDQIMQEIMTLLSFDGSDKGWAIFFGRGGEMTRAKGETALGCILAYEEWKTEVEEKGFLTALAEYLQQLRTPHHCNRLILPGLAGNIPENVVCAECGRAMEKYLMYRCCVE</sequence>
<feature type="domain" description="Sieve element occlusion N-terminal" evidence="1">
    <location>
        <begin position="25"/>
        <end position="310"/>
    </location>
</feature>
<evidence type="ECO:0000259" key="1">
    <source>
        <dbReference type="Pfam" id="PF14576"/>
    </source>
</evidence>
<keyword evidence="3" id="KW-1185">Reference proteome</keyword>
<dbReference type="InterPro" id="IPR027942">
    <property type="entry name" value="SEO_N"/>
</dbReference>
<protein>
    <submittedName>
        <fullName evidence="4">Protein SIEVE ELEMENT OCCLUSION B-like</fullName>
    </submittedName>
</protein>
<dbReference type="AlphaFoldDB" id="A0A6J1EHL3"/>
<dbReference type="GeneID" id="111433459"/>